<dbReference type="RefSeq" id="WP_189452605.1">
    <property type="nucleotide sequence ID" value="NZ_BMYD01000001.1"/>
</dbReference>
<dbReference type="InterPro" id="IPR018958">
    <property type="entry name" value="Knr4/Smi1-like_dom"/>
</dbReference>
<reference evidence="2" key="2">
    <citation type="submission" date="2020-09" db="EMBL/GenBank/DDBJ databases">
        <authorList>
            <person name="Sun Q."/>
            <person name="Kim S."/>
        </authorList>
    </citation>
    <scope>NUCLEOTIDE SEQUENCE</scope>
    <source>
        <strain evidence="2">KCTC 23077</strain>
    </source>
</reference>
<comment type="caution">
    <text evidence="2">The sequence shown here is derived from an EMBL/GenBank/DDBJ whole genome shotgun (WGS) entry which is preliminary data.</text>
</comment>
<dbReference type="Proteomes" id="UP000646426">
    <property type="component" value="Unassembled WGS sequence"/>
</dbReference>
<keyword evidence="3" id="KW-1185">Reference proteome</keyword>
<dbReference type="Pfam" id="PF14568">
    <property type="entry name" value="SUKH_6"/>
    <property type="match status" value="1"/>
</dbReference>
<proteinExistence type="predicted"/>
<dbReference type="AlphaFoldDB" id="A0A918SUV0"/>
<gene>
    <name evidence="2" type="ORF">GCM10007067_02810</name>
</gene>
<evidence type="ECO:0000259" key="1">
    <source>
        <dbReference type="SMART" id="SM00860"/>
    </source>
</evidence>
<feature type="domain" description="Knr4/Smi1-like" evidence="1">
    <location>
        <begin position="22"/>
        <end position="143"/>
    </location>
</feature>
<dbReference type="InterPro" id="IPR037883">
    <property type="entry name" value="Knr4/Smi1-like_sf"/>
</dbReference>
<reference evidence="2" key="1">
    <citation type="journal article" date="2014" name="Int. J. Syst. Evol. Microbiol.">
        <title>Complete genome sequence of Corynebacterium casei LMG S-19264T (=DSM 44701T), isolated from a smear-ripened cheese.</title>
        <authorList>
            <consortium name="US DOE Joint Genome Institute (JGI-PGF)"/>
            <person name="Walter F."/>
            <person name="Albersmeier A."/>
            <person name="Kalinowski J."/>
            <person name="Ruckert C."/>
        </authorList>
    </citation>
    <scope>NUCLEOTIDE SEQUENCE</scope>
    <source>
        <strain evidence="2">KCTC 23077</strain>
    </source>
</reference>
<protein>
    <recommendedName>
        <fullName evidence="1">Knr4/Smi1-like domain-containing protein</fullName>
    </recommendedName>
</protein>
<dbReference type="SMART" id="SM00860">
    <property type="entry name" value="SMI1_KNR4"/>
    <property type="match status" value="1"/>
</dbReference>
<evidence type="ECO:0000313" key="2">
    <source>
        <dbReference type="EMBL" id="GHA70174.1"/>
    </source>
</evidence>
<name>A0A918SUV0_9GAMM</name>
<dbReference type="Gene3D" id="3.40.1580.10">
    <property type="entry name" value="SMI1/KNR4-like"/>
    <property type="match status" value="1"/>
</dbReference>
<organism evidence="2 3">
    <name type="scientific">Cognatilysobacter bugurensis</name>
    <dbReference type="NCBI Taxonomy" id="543356"/>
    <lineage>
        <taxon>Bacteria</taxon>
        <taxon>Pseudomonadati</taxon>
        <taxon>Pseudomonadota</taxon>
        <taxon>Gammaproteobacteria</taxon>
        <taxon>Lysobacterales</taxon>
        <taxon>Lysobacteraceae</taxon>
        <taxon>Cognatilysobacter</taxon>
    </lineage>
</organism>
<evidence type="ECO:0000313" key="3">
    <source>
        <dbReference type="Proteomes" id="UP000646426"/>
    </source>
</evidence>
<sequence length="149" mass="17182">MYEQLQEKISSTDVIRWHPGQEVEDEWIADAEQELGVRLPPSYKWWLKTFGSGAVGGSEILTLAPPEFRDDADADLVYIHRLNRANPNWPEGRIFILQTSPEEVFYFDLGDVSANGEYAVFREDVFGAKPERYADSFSQFLERLIDEYA</sequence>
<accession>A0A918SUV0</accession>
<dbReference type="SUPFAM" id="SSF160631">
    <property type="entry name" value="SMI1/KNR4-like"/>
    <property type="match status" value="1"/>
</dbReference>
<dbReference type="EMBL" id="BMYD01000001">
    <property type="protein sequence ID" value="GHA70174.1"/>
    <property type="molecule type" value="Genomic_DNA"/>
</dbReference>